<evidence type="ECO:0000256" key="3">
    <source>
        <dbReference type="ARBA" id="ARBA00023295"/>
    </source>
</evidence>
<dbReference type="AlphaFoldDB" id="A0A0F4G9W1"/>
<keyword evidence="3 5" id="KW-0326">Glycosidase</keyword>
<dbReference type="SUPFAM" id="SSF49785">
    <property type="entry name" value="Galactose-binding domain-like"/>
    <property type="match status" value="1"/>
</dbReference>
<evidence type="ECO:0000313" key="9">
    <source>
        <dbReference type="Proteomes" id="UP000033647"/>
    </source>
</evidence>
<protein>
    <recommendedName>
        <fullName evidence="4">Lactase</fullName>
    </recommendedName>
</protein>
<gene>
    <name evidence="8" type="ORF">TI39_contig4215g00007</name>
</gene>
<evidence type="ECO:0000256" key="5">
    <source>
        <dbReference type="RuleBase" id="RU361154"/>
    </source>
</evidence>
<dbReference type="InterPro" id="IPR006101">
    <property type="entry name" value="Glyco_hydro_2"/>
</dbReference>
<dbReference type="InterPro" id="IPR023230">
    <property type="entry name" value="Glyco_hydro_2_CS"/>
</dbReference>
<evidence type="ECO:0000256" key="2">
    <source>
        <dbReference type="ARBA" id="ARBA00022801"/>
    </source>
</evidence>
<dbReference type="SUPFAM" id="SSF74650">
    <property type="entry name" value="Galactose mutarotase-like"/>
    <property type="match status" value="1"/>
</dbReference>
<dbReference type="InterPro" id="IPR017853">
    <property type="entry name" value="GH"/>
</dbReference>
<dbReference type="Gene3D" id="3.20.20.80">
    <property type="entry name" value="Glycosidases"/>
    <property type="match status" value="1"/>
</dbReference>
<dbReference type="OrthoDB" id="408320at2759"/>
<dbReference type="PROSITE" id="PS00608">
    <property type="entry name" value="GLYCOSYL_HYDROL_F2_2"/>
    <property type="match status" value="1"/>
</dbReference>
<sequence length="1062" mass="119138">MSSLSSAVLQDHQGQIPDYNNEQIFQRHRLPARAYHIPKDSLLLNGRWDFHYAPTPLHAPDPRQNGQYTPATPDSAVQDGLDTTVDEPAHEWTNIDVPGHWQLQGFGKPHYTNVIYPFPVNPPHVPTENPAGTYRRRFTVPASWSTNAQLRLRFEGVDSAFHVFVNSSLVGYHQGSRNSSEFDVTDVVRKDGENEVFVKVYQWCDGSYIEDQDQWWLSGIFRDVYLLALPKTARIEDFFVKTLLDAKYQDATLELTLDVNLGSDVDVVVSLKDRKNGDQPVNQESFSAKAQSGQLKHSIPVSTPKKWSAETPNLYQLEIDLVDVRDRTVLHSIKSQVGFRQVEIKDGLLLVNGKRILLQGVNRHDHHNKFGRAVPLSYIREDLLLMKRHNINALRCSHYPPDPKLLDLCDELGLWVMDEADLECHGFYDAVARPLDIPEEMDYEERKLLAFPQAAAYTSDNPRWQGQYVDRIESVVQRDKNHPSVIIWSLGNEAFYGQNHKAMYDAAKKIDNTRPVHYEGDAKALSADMFSYMYPSVERLLKLANTEGVIDGKFDKPIVLCEYAHAMGNGPGNLEGYQQAFRDVPRLQGGFIWEWANHGLWKDGPDGKGFFAYGGDFGDTPNDGTFVMDGLCNSNHTPTPGLIEYKKVIEPLRAAIEDNELVVRNLYDFVSLDHLTATYRIESFNEEESILISSGFFDITGIGAGQTKRLPLPSSLNNSTLPDETWLSVSFRLGQATNWADTGHEVAWCQGCLTANRHQAVEPHKLGPLRVRTSPTSWIVGSGGFEIIFDRARGVLKSWSSNSKSLLIEDPRTHAALMPSVWRAPTDNDRPSDDPYWKRYGLNDMTSQLRSTKIARQSESTVAISSTTYLAPPILDWGIEAEISYTIKSNESVSIEAKLTPVGSMPTTVPRIGLDLRLNKALVAAKYHGLGPGESYPDKMMAQRVAIYESPVAQLSYNYDVPQENGNRMGARWVKLVDETGFGLQSRRADSDHPFSWTASYHRAEMLDAAKHPCDLVEEDALLLKLDVATAGVGSAACGPGIGEDVQVKCQATSFAFELRRI</sequence>
<evidence type="ECO:0000256" key="4">
    <source>
        <dbReference type="ARBA" id="ARBA00032230"/>
    </source>
</evidence>
<dbReference type="GO" id="GO:0004565">
    <property type="term" value="F:beta-galactosidase activity"/>
    <property type="evidence" value="ECO:0007669"/>
    <property type="project" value="InterPro"/>
</dbReference>
<evidence type="ECO:0000313" key="8">
    <source>
        <dbReference type="EMBL" id="KJX94129.1"/>
    </source>
</evidence>
<dbReference type="GO" id="GO:0005990">
    <property type="term" value="P:lactose catabolic process"/>
    <property type="evidence" value="ECO:0007669"/>
    <property type="project" value="TreeGrafter"/>
</dbReference>
<dbReference type="InterPro" id="IPR004199">
    <property type="entry name" value="B-gal_small/dom_5"/>
</dbReference>
<dbReference type="InterPro" id="IPR006103">
    <property type="entry name" value="Glyco_hydro_2_cat"/>
</dbReference>
<dbReference type="InterPro" id="IPR032312">
    <property type="entry name" value="LacZ_4"/>
</dbReference>
<organism evidence="8 9">
    <name type="scientific">Zymoseptoria brevis</name>
    <dbReference type="NCBI Taxonomy" id="1047168"/>
    <lineage>
        <taxon>Eukaryota</taxon>
        <taxon>Fungi</taxon>
        <taxon>Dikarya</taxon>
        <taxon>Ascomycota</taxon>
        <taxon>Pezizomycotina</taxon>
        <taxon>Dothideomycetes</taxon>
        <taxon>Dothideomycetidae</taxon>
        <taxon>Mycosphaerellales</taxon>
        <taxon>Mycosphaerellaceae</taxon>
        <taxon>Zymoseptoria</taxon>
    </lineage>
</organism>
<dbReference type="PRINTS" id="PR00132">
    <property type="entry name" value="GLHYDRLASE2"/>
</dbReference>
<dbReference type="InterPro" id="IPR050347">
    <property type="entry name" value="Bact_Beta-galactosidase"/>
</dbReference>
<dbReference type="Pfam" id="PF02929">
    <property type="entry name" value="Bgal_small_N"/>
    <property type="match status" value="1"/>
</dbReference>
<dbReference type="InterPro" id="IPR014718">
    <property type="entry name" value="GH-type_carb-bd"/>
</dbReference>
<keyword evidence="9" id="KW-1185">Reference proteome</keyword>
<dbReference type="InterPro" id="IPR036156">
    <property type="entry name" value="Beta-gal/glucu_dom_sf"/>
</dbReference>
<dbReference type="Gene3D" id="2.60.120.260">
    <property type="entry name" value="Galactose-binding domain-like"/>
    <property type="match status" value="1"/>
</dbReference>
<comment type="caution">
    <text evidence="8">The sequence shown here is derived from an EMBL/GenBank/DDBJ whole genome shotgun (WGS) entry which is preliminary data.</text>
</comment>
<dbReference type="STRING" id="1047168.A0A0F4G9W1"/>
<dbReference type="InterPro" id="IPR006102">
    <property type="entry name" value="Ig-like_GH2"/>
</dbReference>
<dbReference type="Pfam" id="PF02837">
    <property type="entry name" value="Glyco_hydro_2_N"/>
    <property type="match status" value="1"/>
</dbReference>
<dbReference type="PROSITE" id="PS00719">
    <property type="entry name" value="GLYCOSYL_HYDROL_F2_1"/>
    <property type="match status" value="1"/>
</dbReference>
<dbReference type="PANTHER" id="PTHR46323">
    <property type="entry name" value="BETA-GALACTOSIDASE"/>
    <property type="match status" value="1"/>
</dbReference>
<feature type="region of interest" description="Disordered" evidence="6">
    <location>
        <begin position="55"/>
        <end position="75"/>
    </location>
</feature>
<name>A0A0F4G9W1_9PEZI</name>
<dbReference type="InterPro" id="IPR011013">
    <property type="entry name" value="Gal_mutarotase_sf_dom"/>
</dbReference>
<dbReference type="GO" id="GO:0009341">
    <property type="term" value="C:beta-galactosidase complex"/>
    <property type="evidence" value="ECO:0007669"/>
    <property type="project" value="InterPro"/>
</dbReference>
<dbReference type="FunFam" id="3.20.20.80:FF:000018">
    <property type="entry name" value="Beta-galactosidase"/>
    <property type="match status" value="1"/>
</dbReference>
<dbReference type="Pfam" id="PF02836">
    <property type="entry name" value="Glyco_hydro_2_C"/>
    <property type="match status" value="1"/>
</dbReference>
<dbReference type="Gene3D" id="2.70.98.10">
    <property type="match status" value="1"/>
</dbReference>
<proteinExistence type="inferred from homology"/>
<evidence type="ECO:0000256" key="1">
    <source>
        <dbReference type="ARBA" id="ARBA00007401"/>
    </source>
</evidence>
<dbReference type="InterPro" id="IPR008979">
    <property type="entry name" value="Galactose-bd-like_sf"/>
</dbReference>
<feature type="domain" description="Beta galactosidase small chain/" evidence="7">
    <location>
        <begin position="779"/>
        <end position="1060"/>
    </location>
</feature>
<dbReference type="InterPro" id="IPR023232">
    <property type="entry name" value="Glyco_hydro_2_AS"/>
</dbReference>
<evidence type="ECO:0000259" key="7">
    <source>
        <dbReference type="SMART" id="SM01038"/>
    </source>
</evidence>
<reference evidence="8 9" key="1">
    <citation type="submission" date="2015-03" db="EMBL/GenBank/DDBJ databases">
        <title>RNA-seq based gene annotation and comparative genomics of four Zymoseptoria species reveal species-specific pathogenicity related genes and transposable element activity.</title>
        <authorList>
            <person name="Grandaubert J."/>
            <person name="Bhattacharyya A."/>
            <person name="Stukenbrock E.H."/>
        </authorList>
    </citation>
    <scope>NUCLEOTIDE SEQUENCE [LARGE SCALE GENOMIC DNA]</scope>
    <source>
        <strain evidence="8 9">Zb18110</strain>
    </source>
</reference>
<dbReference type="PANTHER" id="PTHR46323:SF1">
    <property type="entry name" value="LACTASE"/>
    <property type="match status" value="1"/>
</dbReference>
<dbReference type="Pfam" id="PF00703">
    <property type="entry name" value="Glyco_hydro_2"/>
    <property type="match status" value="1"/>
</dbReference>
<dbReference type="GO" id="GO:0030246">
    <property type="term" value="F:carbohydrate binding"/>
    <property type="evidence" value="ECO:0007669"/>
    <property type="project" value="InterPro"/>
</dbReference>
<dbReference type="InterPro" id="IPR013783">
    <property type="entry name" value="Ig-like_fold"/>
</dbReference>
<dbReference type="EMBL" id="LAFY01004174">
    <property type="protein sequence ID" value="KJX94129.1"/>
    <property type="molecule type" value="Genomic_DNA"/>
</dbReference>
<evidence type="ECO:0000256" key="6">
    <source>
        <dbReference type="SAM" id="MobiDB-lite"/>
    </source>
</evidence>
<dbReference type="Pfam" id="PF16353">
    <property type="entry name" value="LacZ_4"/>
    <property type="match status" value="1"/>
</dbReference>
<dbReference type="Gene3D" id="2.60.40.10">
    <property type="entry name" value="Immunoglobulins"/>
    <property type="match status" value="2"/>
</dbReference>
<dbReference type="SUPFAM" id="SSF51445">
    <property type="entry name" value="(Trans)glycosidases"/>
    <property type="match status" value="1"/>
</dbReference>
<dbReference type="InterPro" id="IPR006104">
    <property type="entry name" value="Glyco_hydro_2_N"/>
</dbReference>
<dbReference type="SUPFAM" id="SSF49303">
    <property type="entry name" value="beta-Galactosidase/glucuronidase domain"/>
    <property type="match status" value="2"/>
</dbReference>
<dbReference type="SMART" id="SM01038">
    <property type="entry name" value="Bgal_small_N"/>
    <property type="match status" value="1"/>
</dbReference>
<accession>A0A0F4G9W1</accession>
<keyword evidence="2 5" id="KW-0378">Hydrolase</keyword>
<dbReference type="Proteomes" id="UP000033647">
    <property type="component" value="Unassembled WGS sequence"/>
</dbReference>
<comment type="similarity">
    <text evidence="1 5">Belongs to the glycosyl hydrolase 2 family.</text>
</comment>